<feature type="chain" id="PRO_5046779359" description="WxL domain-containing protein" evidence="1">
    <location>
        <begin position="26"/>
        <end position="167"/>
    </location>
</feature>
<comment type="caution">
    <text evidence="2">The sequence shown here is derived from an EMBL/GenBank/DDBJ whole genome shotgun (WGS) entry which is preliminary data.</text>
</comment>
<dbReference type="RefSeq" id="WP_221862342.1">
    <property type="nucleotide sequence ID" value="NZ_JAIKTU010000018.1"/>
</dbReference>
<proteinExistence type="predicted"/>
<accession>A0ABS7L2A0</accession>
<evidence type="ECO:0000313" key="3">
    <source>
        <dbReference type="Proteomes" id="UP001299068"/>
    </source>
</evidence>
<dbReference type="EMBL" id="JAIKTU010000018">
    <property type="protein sequence ID" value="MBY0757208.1"/>
    <property type="molecule type" value="Genomic_DNA"/>
</dbReference>
<reference evidence="2 3" key="1">
    <citation type="journal article" date="2021" name="Cell Host Microbe">
        <title>in vivo commensal control of Clostridioides difficile virulence.</title>
        <authorList>
            <person name="Girinathan B.P."/>
            <person name="Dibenedetto N."/>
            <person name="Worley J.N."/>
            <person name="Peltier J."/>
            <person name="Arrieta-Ortiz M.L."/>
            <person name="Rupa Christinal Immanuel S."/>
            <person name="Lavin R."/>
            <person name="Delaney M.L."/>
            <person name="Cummins C."/>
            <person name="Hoffmann M."/>
            <person name="Luo Y."/>
            <person name="Gonzalez-Escalona N."/>
            <person name="Allard M."/>
            <person name="Onderdonk A.B."/>
            <person name="Gerber G.K."/>
            <person name="Sonenshein A.L."/>
            <person name="Baliga N."/>
            <person name="Dupuy B."/>
            <person name="Bry L."/>
        </authorList>
    </citation>
    <scope>NUCLEOTIDE SEQUENCE [LARGE SCALE GENOMIC DNA]</scope>
    <source>
        <strain evidence="2 3">DSM 599</strain>
    </source>
</reference>
<organism evidence="2 3">
    <name type="scientific">Clostridium sardiniense</name>
    <name type="common">Clostridium absonum</name>
    <dbReference type="NCBI Taxonomy" id="29369"/>
    <lineage>
        <taxon>Bacteria</taxon>
        <taxon>Bacillati</taxon>
        <taxon>Bacillota</taxon>
        <taxon>Clostridia</taxon>
        <taxon>Eubacteriales</taxon>
        <taxon>Clostridiaceae</taxon>
        <taxon>Clostridium</taxon>
    </lineage>
</organism>
<sequence>MKKKILALAICAASTSMLSGVTAFAATGSQTVPVTYDASTSIPDPDNPGAPTYQVVIPSAISFTEVNKPVDASVSLTEGADKNTAYTGESKVNVTVASANGYKVQLADDTDKLDYTLAYGANTNNATVGQLTKTNTTIKGQALLKQAATKTGVHTDTLTYTVETATP</sequence>
<gene>
    <name evidence="2" type="ORF">K5V21_17390</name>
</gene>
<evidence type="ECO:0000313" key="2">
    <source>
        <dbReference type="EMBL" id="MBY0757208.1"/>
    </source>
</evidence>
<dbReference type="Proteomes" id="UP001299068">
    <property type="component" value="Unassembled WGS sequence"/>
</dbReference>
<evidence type="ECO:0000256" key="1">
    <source>
        <dbReference type="SAM" id="SignalP"/>
    </source>
</evidence>
<evidence type="ECO:0008006" key="4">
    <source>
        <dbReference type="Google" id="ProtNLM"/>
    </source>
</evidence>
<feature type="signal peptide" evidence="1">
    <location>
        <begin position="1"/>
        <end position="25"/>
    </location>
</feature>
<name>A0ABS7L2A0_CLOSR</name>
<keyword evidence="1" id="KW-0732">Signal</keyword>
<protein>
    <recommendedName>
        <fullName evidence="4">WxL domain-containing protein</fullName>
    </recommendedName>
</protein>
<keyword evidence="3" id="KW-1185">Reference proteome</keyword>